<accession>X1EZN1</accession>
<evidence type="ECO:0000313" key="1">
    <source>
        <dbReference type="EMBL" id="GAH38072.1"/>
    </source>
</evidence>
<dbReference type="AlphaFoldDB" id="X1EZN1"/>
<organism evidence="1">
    <name type="scientific">marine sediment metagenome</name>
    <dbReference type="NCBI Taxonomy" id="412755"/>
    <lineage>
        <taxon>unclassified sequences</taxon>
        <taxon>metagenomes</taxon>
        <taxon>ecological metagenomes</taxon>
    </lineage>
</organism>
<comment type="caution">
    <text evidence="1">The sequence shown here is derived from an EMBL/GenBank/DDBJ whole genome shotgun (WGS) entry which is preliminary data.</text>
</comment>
<dbReference type="EMBL" id="BARU01006871">
    <property type="protein sequence ID" value="GAH38072.1"/>
    <property type="molecule type" value="Genomic_DNA"/>
</dbReference>
<gene>
    <name evidence="1" type="ORF">S03H2_13537</name>
</gene>
<name>X1EZN1_9ZZZZ</name>
<proteinExistence type="predicted"/>
<protein>
    <submittedName>
        <fullName evidence="1">Uncharacterized protein</fullName>
    </submittedName>
</protein>
<reference evidence="1" key="1">
    <citation type="journal article" date="2014" name="Front. Microbiol.">
        <title>High frequency of phylogenetically diverse reductive dehalogenase-homologous genes in deep subseafloor sedimentary metagenomes.</title>
        <authorList>
            <person name="Kawai M."/>
            <person name="Futagami T."/>
            <person name="Toyoda A."/>
            <person name="Takaki Y."/>
            <person name="Nishi S."/>
            <person name="Hori S."/>
            <person name="Arai W."/>
            <person name="Tsubouchi T."/>
            <person name="Morono Y."/>
            <person name="Uchiyama I."/>
            <person name="Ito T."/>
            <person name="Fujiyama A."/>
            <person name="Inagaki F."/>
            <person name="Takami H."/>
        </authorList>
    </citation>
    <scope>NUCLEOTIDE SEQUENCE</scope>
    <source>
        <strain evidence="1">Expedition CK06-06</strain>
    </source>
</reference>
<sequence length="164" mass="19092">MNTENSLSAKEFIQKIFIEETKRLVDAGSYHFAFVIMAQGIETLGSFLDSKPLKAREQSKLRFSHAINRLMPVKYAKLNNNHVLYDQLRASLAHTFTTSRQIYLTAKENPEYGNKHLQEIDEKLILVVEDFYKDFKKASERLLDGMNKGIIADRKINSEFYYTF</sequence>